<reference evidence="6 7" key="1">
    <citation type="submission" date="2016-11" db="EMBL/GenBank/DDBJ databases">
        <authorList>
            <person name="Jaros S."/>
            <person name="Januszkiewicz K."/>
            <person name="Wedrychowicz H."/>
        </authorList>
    </citation>
    <scope>NUCLEOTIDE SEQUENCE [LARGE SCALE GENOMIC DNA]</scope>
    <source>
        <strain evidence="6 7">DSM 10068</strain>
    </source>
</reference>
<evidence type="ECO:0000313" key="6">
    <source>
        <dbReference type="EMBL" id="SHH72453.1"/>
    </source>
</evidence>
<keyword evidence="6" id="KW-0863">Zinc-finger</keyword>
<dbReference type="RefSeq" id="WP_073076316.1">
    <property type="nucleotide sequence ID" value="NZ_FQXV01000002.1"/>
</dbReference>
<dbReference type="InterPro" id="IPR027383">
    <property type="entry name" value="Znf_put"/>
</dbReference>
<keyword evidence="7" id="KW-1185">Reference proteome</keyword>
<evidence type="ECO:0000313" key="7">
    <source>
        <dbReference type="Proteomes" id="UP000183995"/>
    </source>
</evidence>
<feature type="region of interest" description="Disordered" evidence="3">
    <location>
        <begin position="156"/>
        <end position="213"/>
    </location>
</feature>
<dbReference type="OrthoDB" id="9782842at2"/>
<feature type="compositionally biased region" description="Low complexity" evidence="3">
    <location>
        <begin position="182"/>
        <end position="208"/>
    </location>
</feature>
<evidence type="ECO:0000256" key="2">
    <source>
        <dbReference type="ARBA" id="ARBA00024438"/>
    </source>
</evidence>
<proteinExistence type="inferred from homology"/>
<dbReference type="InterPro" id="IPR041916">
    <property type="entry name" value="Anti_sigma_zinc_sf"/>
</dbReference>
<feature type="domain" description="Putative zinc-finger" evidence="5">
    <location>
        <begin position="4"/>
        <end position="38"/>
    </location>
</feature>
<dbReference type="AlphaFoldDB" id="A0A1M5VC03"/>
<feature type="transmembrane region" description="Helical" evidence="4">
    <location>
        <begin position="89"/>
        <end position="109"/>
    </location>
</feature>
<dbReference type="Proteomes" id="UP000183995">
    <property type="component" value="Unassembled WGS sequence"/>
</dbReference>
<evidence type="ECO:0000256" key="4">
    <source>
        <dbReference type="SAM" id="Phobius"/>
    </source>
</evidence>
<keyword evidence="6" id="KW-0479">Metal-binding</keyword>
<evidence type="ECO:0000256" key="1">
    <source>
        <dbReference type="ARBA" id="ARBA00024353"/>
    </source>
</evidence>
<dbReference type="Pfam" id="PF13490">
    <property type="entry name" value="zf-HC2"/>
    <property type="match status" value="1"/>
</dbReference>
<dbReference type="GO" id="GO:0008270">
    <property type="term" value="F:zinc ion binding"/>
    <property type="evidence" value="ECO:0007669"/>
    <property type="project" value="UniProtKB-KW"/>
</dbReference>
<organism evidence="6 7">
    <name type="scientific">Sporobacter termitidis DSM 10068</name>
    <dbReference type="NCBI Taxonomy" id="1123282"/>
    <lineage>
        <taxon>Bacteria</taxon>
        <taxon>Bacillati</taxon>
        <taxon>Bacillota</taxon>
        <taxon>Clostridia</taxon>
        <taxon>Eubacteriales</taxon>
        <taxon>Oscillospiraceae</taxon>
        <taxon>Sporobacter</taxon>
    </lineage>
</organism>
<comment type="similarity">
    <text evidence="1">Belongs to the zinc-associated anti-sigma factor (ZAS) superfamily. Anti-sigma-W factor family.</text>
</comment>
<evidence type="ECO:0000259" key="5">
    <source>
        <dbReference type="Pfam" id="PF13490"/>
    </source>
</evidence>
<protein>
    <recommendedName>
        <fullName evidence="2">Anti-sigma-W factor RsiW</fullName>
    </recommendedName>
</protein>
<keyword evidence="4" id="KW-0812">Transmembrane</keyword>
<name>A0A1M5VC03_9FIRM</name>
<gene>
    <name evidence="6" type="ORF">SAMN02745823_00741</name>
</gene>
<keyword evidence="4" id="KW-1133">Transmembrane helix</keyword>
<keyword evidence="6" id="KW-0862">Zinc</keyword>
<dbReference type="EMBL" id="FQXV01000002">
    <property type="protein sequence ID" value="SHH72453.1"/>
    <property type="molecule type" value="Genomic_DNA"/>
</dbReference>
<sequence length="299" mass="30617">MAECKKYMDLISGFADGELADGEKAGLERHLAECPECQALLSAYRSISEAAEEAMEEPPEELAGLVMARIMALPEGAAAESGRRTRKTIMPVIISFVAAAACLALVFIVKPQLFGFSGSSGAAPNAAAPEAAAVSPPALSDAGEDQYAQMKIAPAGQADATDDYGAESTQDTEGSAASPTQTAAGSAEKSTGTATATAAGTAGSTTASPEPSIEPHLMLGAVQSTEADTVKLEKYYAVITIKGQLPDILQAEQQTDNGDGTFNIEVSVQTAEQLISEKYEAVLGSGDATTALVVYTPAS</sequence>
<dbReference type="STRING" id="1123282.SAMN02745823_00741"/>
<dbReference type="Gene3D" id="1.10.10.1320">
    <property type="entry name" value="Anti-sigma factor, zinc-finger domain"/>
    <property type="match status" value="1"/>
</dbReference>
<feature type="compositionally biased region" description="Polar residues" evidence="3">
    <location>
        <begin position="167"/>
        <end position="181"/>
    </location>
</feature>
<evidence type="ECO:0000256" key="3">
    <source>
        <dbReference type="SAM" id="MobiDB-lite"/>
    </source>
</evidence>
<keyword evidence="4" id="KW-0472">Membrane</keyword>
<accession>A0A1M5VC03</accession>